<accession>A0A1W1XDC0</accession>
<dbReference type="STRING" id="1121390.SAMN02746041_01303"/>
<name>A0A1W1XDC0_9BACT</name>
<dbReference type="AlphaFoldDB" id="A0A1W1XDC0"/>
<dbReference type="GO" id="GO:0000731">
    <property type="term" value="P:DNA synthesis involved in DNA repair"/>
    <property type="evidence" value="ECO:0007669"/>
    <property type="project" value="TreeGrafter"/>
</dbReference>
<protein>
    <submittedName>
        <fullName evidence="3">Exonuclease SbcC</fullName>
    </submittedName>
</protein>
<reference evidence="3 4" key="1">
    <citation type="submission" date="2017-04" db="EMBL/GenBank/DDBJ databases">
        <authorList>
            <person name="Afonso C.L."/>
            <person name="Miller P.J."/>
            <person name="Scott M.A."/>
            <person name="Spackman E."/>
            <person name="Goraichik I."/>
            <person name="Dimitrov K.M."/>
            <person name="Suarez D.L."/>
            <person name="Swayne D.E."/>
        </authorList>
    </citation>
    <scope>NUCLEOTIDE SEQUENCE [LARGE SCALE GENOMIC DNA]</scope>
    <source>
        <strain evidence="3 4">DSM 13146</strain>
    </source>
</reference>
<evidence type="ECO:0000256" key="1">
    <source>
        <dbReference type="SAM" id="Coils"/>
    </source>
</evidence>
<dbReference type="Pfam" id="PF13476">
    <property type="entry name" value="AAA_23"/>
    <property type="match status" value="1"/>
</dbReference>
<dbReference type="InterPro" id="IPR038729">
    <property type="entry name" value="Rad50/SbcC_AAA"/>
</dbReference>
<dbReference type="GO" id="GO:0006302">
    <property type="term" value="P:double-strand break repair"/>
    <property type="evidence" value="ECO:0007669"/>
    <property type="project" value="InterPro"/>
</dbReference>
<keyword evidence="4" id="KW-1185">Reference proteome</keyword>
<evidence type="ECO:0000259" key="2">
    <source>
        <dbReference type="Pfam" id="PF13476"/>
    </source>
</evidence>
<dbReference type="OrthoDB" id="267455at2"/>
<keyword evidence="1" id="KW-0175">Coiled coil</keyword>
<gene>
    <name evidence="3" type="ORF">SAMN02746041_01303</name>
</gene>
<evidence type="ECO:0000313" key="4">
    <source>
        <dbReference type="Proteomes" id="UP000192783"/>
    </source>
</evidence>
<dbReference type="PANTHER" id="PTHR32182:SF0">
    <property type="entry name" value="DNA REPLICATION AND REPAIR PROTEIN RECF"/>
    <property type="match status" value="1"/>
</dbReference>
<evidence type="ECO:0000313" key="3">
    <source>
        <dbReference type="EMBL" id="SMC21889.1"/>
    </source>
</evidence>
<feature type="coiled-coil region" evidence="1">
    <location>
        <begin position="340"/>
        <end position="367"/>
    </location>
</feature>
<keyword evidence="3" id="KW-0540">Nuclease</keyword>
<dbReference type="EMBL" id="FWXF01000005">
    <property type="protein sequence ID" value="SMC21889.1"/>
    <property type="molecule type" value="Genomic_DNA"/>
</dbReference>
<dbReference type="InterPro" id="IPR027417">
    <property type="entry name" value="P-loop_NTPase"/>
</dbReference>
<dbReference type="PANTHER" id="PTHR32182">
    <property type="entry name" value="DNA REPLICATION AND REPAIR PROTEIN RECF"/>
    <property type="match status" value="1"/>
</dbReference>
<dbReference type="GO" id="GO:0016887">
    <property type="term" value="F:ATP hydrolysis activity"/>
    <property type="evidence" value="ECO:0007669"/>
    <property type="project" value="InterPro"/>
</dbReference>
<proteinExistence type="predicted"/>
<dbReference type="RefSeq" id="WP_084057062.1">
    <property type="nucleotide sequence ID" value="NZ_FWXF01000005.1"/>
</dbReference>
<keyword evidence="3" id="KW-0269">Exonuclease</keyword>
<feature type="domain" description="Rad50/SbcC-type AAA" evidence="2">
    <location>
        <begin position="4"/>
        <end position="214"/>
    </location>
</feature>
<sequence>MIRRIVIENFMAHERTELELHRGVNVITGPNNTGKSAVVEALRCVAENPPSREVIRHGASCAVVRLELDDGRYVQWERKANSAIYKIGAADGGEETYAKFGRTVPKDVQAMLRIQSLETEAGAIDIHIGNQKTPIFLLDQSGSQAAAFFAASTEAEYLLQMQQELKTRTGVAQRQVKRLEADLARTEKELERFRDLPRLNGLLEEAQDLYGEIQRLERAIPALESFLRTLEECVTQRKLFLKRHDELGMLQAPPDLNKVEPLRLLVQAVEKRVQLKTRLHKGRDVLRDLPAPPPLKDTAALRHMVASLFRTRGLIGIHREQAKVLEGIGEPPVLRKTPGLESTCRRMRALERDLHRFRERRAALDRLVTPPNLYGTDTLAAALGEMERLTRIRRKVRGASNALSHLSGPPALHPSQRLAQALAALHKARAARDAVAQKGKHLARLQAPPEKAPVAALASLCRRLEALKAKSDRWERGRRRLEEALCERRDQVRDWIDRAGLCPFCRQPMDVDHFLEEAAADKPAERERHDHSP</sequence>
<dbReference type="Gene3D" id="3.40.50.300">
    <property type="entry name" value="P-loop containing nucleotide triphosphate hydrolases"/>
    <property type="match status" value="1"/>
</dbReference>
<dbReference type="SUPFAM" id="SSF52540">
    <property type="entry name" value="P-loop containing nucleoside triphosphate hydrolases"/>
    <property type="match status" value="1"/>
</dbReference>
<dbReference type="GO" id="GO:0004527">
    <property type="term" value="F:exonuclease activity"/>
    <property type="evidence" value="ECO:0007669"/>
    <property type="project" value="UniProtKB-KW"/>
</dbReference>
<dbReference type="Proteomes" id="UP000192783">
    <property type="component" value="Unassembled WGS sequence"/>
</dbReference>
<keyword evidence="3" id="KW-0378">Hydrolase</keyword>
<organism evidence="3 4">
    <name type="scientific">Desulfacinum hydrothermale DSM 13146</name>
    <dbReference type="NCBI Taxonomy" id="1121390"/>
    <lineage>
        <taxon>Bacteria</taxon>
        <taxon>Pseudomonadati</taxon>
        <taxon>Thermodesulfobacteriota</taxon>
        <taxon>Syntrophobacteria</taxon>
        <taxon>Syntrophobacterales</taxon>
        <taxon>Syntrophobacteraceae</taxon>
        <taxon>Desulfacinum</taxon>
    </lineage>
</organism>
<feature type="coiled-coil region" evidence="1">
    <location>
        <begin position="169"/>
        <end position="219"/>
    </location>
</feature>